<comment type="caution">
    <text evidence="1">The sequence shown here is derived from an EMBL/GenBank/DDBJ whole genome shotgun (WGS) entry which is preliminary data.</text>
</comment>
<protein>
    <submittedName>
        <fullName evidence="1">Uncharacterized protein</fullName>
    </submittedName>
</protein>
<proteinExistence type="predicted"/>
<sequence length="529" mass="58863">MILPADHVLRAVINARLLVPLLLLVCFWSYLFHAVRLPYQVGGVPLTCVDAVDYLASFFARLFKMTNFVVKHSIMTPEMVENFCNDYYIPDEVHLVASGRDKTITQFPEGKVGVYTSVSYPRLLVCGGALEKDLAPYLTARQEQTVRLLENNKAPFHRYSKCFLCLVGLSPYYLFDENTYPAFERPDGTEMGLHDFIKTADPRKVQAVEVQKKDDQVKLLESTSHCFMSLVTPAAAPEVSAPAELGKSKRKRLVKQSDTLPAKQLRKYHPSLATGIGGKTLAGLRQLMPTGPLVLRPSFQADIQAHVVVQSARTADVSVYTAAATVTSARETVGVTPTSDVAGSSQLESSEGSDDSFYELPALNFVEAKRWSRAKHELELMEKLKGKYDARGWLLEEKDLEILRLKSLLAEGAETAEVVRLRDQMSGLTREVSVLKSTIAQKDADISLLDSRATYLKSALDDSQAGCTEARSLITSLTSERDRLTSEVSTLRTAFQDFKEKAKTQQEQVLYNRVAELEAYVMDVSGRLE</sequence>
<dbReference type="Proteomes" id="UP001151760">
    <property type="component" value="Unassembled WGS sequence"/>
</dbReference>
<reference evidence="1" key="2">
    <citation type="submission" date="2022-01" db="EMBL/GenBank/DDBJ databases">
        <authorList>
            <person name="Yamashiro T."/>
            <person name="Shiraishi A."/>
            <person name="Satake H."/>
            <person name="Nakayama K."/>
        </authorList>
    </citation>
    <scope>NUCLEOTIDE SEQUENCE</scope>
</reference>
<gene>
    <name evidence="1" type="ORF">Tco_1093855</name>
</gene>
<keyword evidence="2" id="KW-1185">Reference proteome</keyword>
<name>A0ABQ5IG05_9ASTR</name>
<reference evidence="1" key="1">
    <citation type="journal article" date="2022" name="Int. J. Mol. Sci.">
        <title>Draft Genome of Tanacetum Coccineum: Genomic Comparison of Closely Related Tanacetum-Family Plants.</title>
        <authorList>
            <person name="Yamashiro T."/>
            <person name="Shiraishi A."/>
            <person name="Nakayama K."/>
            <person name="Satake H."/>
        </authorList>
    </citation>
    <scope>NUCLEOTIDE SEQUENCE</scope>
</reference>
<organism evidence="1 2">
    <name type="scientific">Tanacetum coccineum</name>
    <dbReference type="NCBI Taxonomy" id="301880"/>
    <lineage>
        <taxon>Eukaryota</taxon>
        <taxon>Viridiplantae</taxon>
        <taxon>Streptophyta</taxon>
        <taxon>Embryophyta</taxon>
        <taxon>Tracheophyta</taxon>
        <taxon>Spermatophyta</taxon>
        <taxon>Magnoliopsida</taxon>
        <taxon>eudicotyledons</taxon>
        <taxon>Gunneridae</taxon>
        <taxon>Pentapetalae</taxon>
        <taxon>asterids</taxon>
        <taxon>campanulids</taxon>
        <taxon>Asterales</taxon>
        <taxon>Asteraceae</taxon>
        <taxon>Asteroideae</taxon>
        <taxon>Anthemideae</taxon>
        <taxon>Anthemidinae</taxon>
        <taxon>Tanacetum</taxon>
    </lineage>
</organism>
<evidence type="ECO:0000313" key="2">
    <source>
        <dbReference type="Proteomes" id="UP001151760"/>
    </source>
</evidence>
<feature type="non-terminal residue" evidence="1">
    <location>
        <position position="529"/>
    </location>
</feature>
<evidence type="ECO:0000313" key="1">
    <source>
        <dbReference type="EMBL" id="GJT98337.1"/>
    </source>
</evidence>
<accession>A0ABQ5IG05</accession>
<dbReference type="EMBL" id="BQNB010020665">
    <property type="protein sequence ID" value="GJT98337.1"/>
    <property type="molecule type" value="Genomic_DNA"/>
</dbReference>